<feature type="region of interest" description="Disordered" evidence="1">
    <location>
        <begin position="73"/>
        <end position="97"/>
    </location>
</feature>
<dbReference type="AlphaFoldDB" id="A0A2K3QN73"/>
<dbReference type="GO" id="GO:0051213">
    <property type="term" value="F:dioxygenase activity"/>
    <property type="evidence" value="ECO:0007669"/>
    <property type="project" value="UniProtKB-KW"/>
</dbReference>
<keyword evidence="2" id="KW-0223">Dioxygenase</keyword>
<comment type="caution">
    <text evidence="2">The sequence shown here is derived from an EMBL/GenBank/DDBJ whole genome shotgun (WGS) entry which is preliminary data.</text>
</comment>
<keyword evidence="2" id="KW-0560">Oxidoreductase</keyword>
<accession>A0A2K3QN73</accession>
<dbReference type="Proteomes" id="UP000236621">
    <property type="component" value="Unassembled WGS sequence"/>
</dbReference>
<evidence type="ECO:0000313" key="3">
    <source>
        <dbReference type="Proteomes" id="UP000236621"/>
    </source>
</evidence>
<proteinExistence type="predicted"/>
<dbReference type="OrthoDB" id="6614653at2759"/>
<reference evidence="2 3" key="1">
    <citation type="submission" date="2017-08" db="EMBL/GenBank/DDBJ databases">
        <title>Harnessing the power of phylogenomics to disentangle the directionality and signatures of interkingdom host jumping in the parasitic fungal genus Tolypocladium.</title>
        <authorList>
            <person name="Quandt C.A."/>
            <person name="Patterson W."/>
            <person name="Spatafora J.W."/>
        </authorList>
    </citation>
    <scope>NUCLEOTIDE SEQUENCE [LARGE SCALE GENOMIC DNA]</scope>
    <source>
        <strain evidence="2 3">CBS 113982</strain>
    </source>
</reference>
<dbReference type="EMBL" id="NRSZ01000177">
    <property type="protein sequence ID" value="PNY28978.1"/>
    <property type="molecule type" value="Genomic_DNA"/>
</dbReference>
<keyword evidence="3" id="KW-1185">Reference proteome</keyword>
<organism evidence="2 3">
    <name type="scientific">Tolypocladium capitatum</name>
    <dbReference type="NCBI Taxonomy" id="45235"/>
    <lineage>
        <taxon>Eukaryota</taxon>
        <taxon>Fungi</taxon>
        <taxon>Dikarya</taxon>
        <taxon>Ascomycota</taxon>
        <taxon>Pezizomycotina</taxon>
        <taxon>Sordariomycetes</taxon>
        <taxon>Hypocreomycetidae</taxon>
        <taxon>Hypocreales</taxon>
        <taxon>Ophiocordycipitaceae</taxon>
        <taxon>Tolypocladium</taxon>
    </lineage>
</organism>
<dbReference type="STRING" id="45235.A0A2K3QN73"/>
<name>A0A2K3QN73_9HYPO</name>
<gene>
    <name evidence="2" type="ORF">TCAP_01103</name>
</gene>
<evidence type="ECO:0000256" key="1">
    <source>
        <dbReference type="SAM" id="MobiDB-lite"/>
    </source>
</evidence>
<sequence>MAVNLAELDAHEQPSDEMRAEWKHFSRLEPEVLLRDDRVDDPRLPPEESGLHTAGIITREQIAEAFSHLDPEYESHAQSDAPILIHPILPGPPSTSH</sequence>
<evidence type="ECO:0000313" key="2">
    <source>
        <dbReference type="EMBL" id="PNY28978.1"/>
    </source>
</evidence>
<feature type="non-terminal residue" evidence="2">
    <location>
        <position position="97"/>
    </location>
</feature>
<protein>
    <submittedName>
        <fullName evidence="2">Alpha-ketoglutarate-dependent dioxygenase abh1</fullName>
    </submittedName>
</protein>